<dbReference type="OrthoDB" id="10302835at2759"/>
<name>A0A9J6GMP1_HAELO</name>
<dbReference type="AlphaFoldDB" id="A0A9J6GMP1"/>
<keyword evidence="2" id="KW-1185">Reference proteome</keyword>
<gene>
    <name evidence="1" type="ORF">HPB48_014570</name>
</gene>
<reference evidence="1 2" key="1">
    <citation type="journal article" date="2020" name="Cell">
        <title>Large-Scale Comparative Analyses of Tick Genomes Elucidate Their Genetic Diversity and Vector Capacities.</title>
        <authorList>
            <consortium name="Tick Genome and Microbiome Consortium (TIGMIC)"/>
            <person name="Jia N."/>
            <person name="Wang J."/>
            <person name="Shi W."/>
            <person name="Du L."/>
            <person name="Sun Y."/>
            <person name="Zhan W."/>
            <person name="Jiang J.F."/>
            <person name="Wang Q."/>
            <person name="Zhang B."/>
            <person name="Ji P."/>
            <person name="Bell-Sakyi L."/>
            <person name="Cui X.M."/>
            <person name="Yuan T.T."/>
            <person name="Jiang B.G."/>
            <person name="Yang W.F."/>
            <person name="Lam T.T."/>
            <person name="Chang Q.C."/>
            <person name="Ding S.J."/>
            <person name="Wang X.J."/>
            <person name="Zhu J.G."/>
            <person name="Ruan X.D."/>
            <person name="Zhao L."/>
            <person name="Wei J.T."/>
            <person name="Ye R.Z."/>
            <person name="Que T.C."/>
            <person name="Du C.H."/>
            <person name="Zhou Y.H."/>
            <person name="Cheng J.X."/>
            <person name="Dai P.F."/>
            <person name="Guo W.B."/>
            <person name="Han X.H."/>
            <person name="Huang E.J."/>
            <person name="Li L.F."/>
            <person name="Wei W."/>
            <person name="Gao Y.C."/>
            <person name="Liu J.Z."/>
            <person name="Shao H.Z."/>
            <person name="Wang X."/>
            <person name="Wang C.C."/>
            <person name="Yang T.C."/>
            <person name="Huo Q.B."/>
            <person name="Li W."/>
            <person name="Chen H.Y."/>
            <person name="Chen S.E."/>
            <person name="Zhou L.G."/>
            <person name="Ni X.B."/>
            <person name="Tian J.H."/>
            <person name="Sheng Y."/>
            <person name="Liu T."/>
            <person name="Pan Y.S."/>
            <person name="Xia L.Y."/>
            <person name="Li J."/>
            <person name="Zhao F."/>
            <person name="Cao W.C."/>
        </authorList>
    </citation>
    <scope>NUCLEOTIDE SEQUENCE [LARGE SCALE GENOMIC DNA]</scope>
    <source>
        <strain evidence="1">HaeL-2018</strain>
    </source>
</reference>
<dbReference type="OMA" id="TSAYSGM"/>
<dbReference type="Proteomes" id="UP000821853">
    <property type="component" value="Chromosome 5"/>
</dbReference>
<dbReference type="InterPro" id="IPR036397">
    <property type="entry name" value="RNaseH_sf"/>
</dbReference>
<dbReference type="EMBL" id="JABSTR010000007">
    <property type="protein sequence ID" value="KAH9376137.1"/>
    <property type="molecule type" value="Genomic_DNA"/>
</dbReference>
<dbReference type="GO" id="GO:0003676">
    <property type="term" value="F:nucleic acid binding"/>
    <property type="evidence" value="ECO:0007669"/>
    <property type="project" value="InterPro"/>
</dbReference>
<dbReference type="Gene3D" id="3.30.420.10">
    <property type="entry name" value="Ribonuclease H-like superfamily/Ribonuclease H"/>
    <property type="match status" value="1"/>
</dbReference>
<evidence type="ECO:0008006" key="3">
    <source>
        <dbReference type="Google" id="ProtNLM"/>
    </source>
</evidence>
<evidence type="ECO:0000313" key="1">
    <source>
        <dbReference type="EMBL" id="KAH9376137.1"/>
    </source>
</evidence>
<proteinExistence type="predicted"/>
<evidence type="ECO:0000313" key="2">
    <source>
        <dbReference type="Proteomes" id="UP000821853"/>
    </source>
</evidence>
<dbReference type="VEuPathDB" id="VectorBase:HLOH_062687"/>
<organism evidence="1 2">
    <name type="scientific">Haemaphysalis longicornis</name>
    <name type="common">Bush tick</name>
    <dbReference type="NCBI Taxonomy" id="44386"/>
    <lineage>
        <taxon>Eukaryota</taxon>
        <taxon>Metazoa</taxon>
        <taxon>Ecdysozoa</taxon>
        <taxon>Arthropoda</taxon>
        <taxon>Chelicerata</taxon>
        <taxon>Arachnida</taxon>
        <taxon>Acari</taxon>
        <taxon>Parasitiformes</taxon>
        <taxon>Ixodida</taxon>
        <taxon>Ixodoidea</taxon>
        <taxon>Ixodidae</taxon>
        <taxon>Haemaphysalinae</taxon>
        <taxon>Haemaphysalis</taxon>
    </lineage>
</organism>
<accession>A0A9J6GMP1</accession>
<sequence>MLCVDVDNTGSIVTACTVMTKYPQIGEEAAIALAMATGKAKRIISDSKTAILNFSQGYISTTAYSIIKDINRDPEAKTALIWTSAYSGMPGNEVAHEAARDLVPPIPCGHTAR</sequence>
<protein>
    <recommendedName>
        <fullName evidence="3">RNase H type-1 domain-containing protein</fullName>
    </recommendedName>
</protein>
<comment type="caution">
    <text evidence="1">The sequence shown here is derived from an EMBL/GenBank/DDBJ whole genome shotgun (WGS) entry which is preliminary data.</text>
</comment>